<comment type="similarity">
    <text evidence="1 2">Belongs to the heparin-binding growth factors family.</text>
</comment>
<dbReference type="PRINTS" id="PR00263">
    <property type="entry name" value="HBGFFGF"/>
</dbReference>
<proteinExistence type="inferred from homology"/>
<protein>
    <recommendedName>
        <fullName evidence="2">Fibroblast growth factor</fullName>
        <shortName evidence="2">FGF</shortName>
    </recommendedName>
</protein>
<evidence type="ECO:0000313" key="5">
    <source>
        <dbReference type="Proteomes" id="UP000007635"/>
    </source>
</evidence>
<name>A0AAQ4Q912_GASAC</name>
<feature type="compositionally biased region" description="Low complexity" evidence="3">
    <location>
        <begin position="19"/>
        <end position="31"/>
    </location>
</feature>
<dbReference type="Pfam" id="PF00167">
    <property type="entry name" value="FGF"/>
    <property type="match status" value="1"/>
</dbReference>
<accession>A0AAQ4Q912</accession>
<dbReference type="InterPro" id="IPR002209">
    <property type="entry name" value="Fibroblast_GF_fam"/>
</dbReference>
<evidence type="ECO:0000256" key="1">
    <source>
        <dbReference type="ARBA" id="ARBA00007936"/>
    </source>
</evidence>
<feature type="region of interest" description="Disordered" evidence="3">
    <location>
        <begin position="1"/>
        <end position="36"/>
    </location>
</feature>
<dbReference type="AlphaFoldDB" id="A0AAQ4Q912"/>
<dbReference type="PANTHER" id="PTHR11486">
    <property type="entry name" value="FIBROBLAST GROWTH FACTOR"/>
    <property type="match status" value="1"/>
</dbReference>
<dbReference type="SUPFAM" id="SSF50353">
    <property type="entry name" value="Cytokine"/>
    <property type="match status" value="1"/>
</dbReference>
<dbReference type="PRINTS" id="PR00262">
    <property type="entry name" value="IL1HBGF"/>
</dbReference>
<dbReference type="PROSITE" id="PS00247">
    <property type="entry name" value="HBGF_FGF"/>
    <property type="match status" value="1"/>
</dbReference>
<dbReference type="GeneTree" id="ENSGT00940000158449"/>
<dbReference type="Ensembl" id="ENSGACT00000046594.1">
    <property type="protein sequence ID" value="ENSGACP00000046681.1"/>
    <property type="gene ID" value="ENSGACG00000036699.1"/>
</dbReference>
<dbReference type="Proteomes" id="UP000007635">
    <property type="component" value="Unassembled WGS sequence"/>
</dbReference>
<reference evidence="4 5" key="1">
    <citation type="journal article" date="2021" name="G3 (Bethesda)">
        <title>Improved contiguity of the threespine stickleback genome using long-read sequencing.</title>
        <authorList>
            <person name="Nath S."/>
            <person name="Shaw D.E."/>
            <person name="White M.A."/>
        </authorList>
    </citation>
    <scope>NUCLEOTIDE SEQUENCE [LARGE SCALE GENOMIC DNA]</scope>
    <source>
        <strain evidence="4 5">Lake Benthic</strain>
    </source>
</reference>
<dbReference type="GO" id="GO:0008083">
    <property type="term" value="F:growth factor activity"/>
    <property type="evidence" value="ECO:0007669"/>
    <property type="project" value="InterPro"/>
</dbReference>
<dbReference type="SMART" id="SM00442">
    <property type="entry name" value="FGF"/>
    <property type="match status" value="1"/>
</dbReference>
<dbReference type="Gene3D" id="2.80.10.50">
    <property type="match status" value="1"/>
</dbReference>
<reference evidence="4" key="3">
    <citation type="submission" date="2025-09" db="UniProtKB">
        <authorList>
            <consortium name="Ensembl"/>
        </authorList>
    </citation>
    <scope>IDENTIFICATION</scope>
</reference>
<dbReference type="InterPro" id="IPR008996">
    <property type="entry name" value="IL1/FGF"/>
</dbReference>
<evidence type="ECO:0000256" key="2">
    <source>
        <dbReference type="RuleBase" id="RU049442"/>
    </source>
</evidence>
<evidence type="ECO:0000313" key="4">
    <source>
        <dbReference type="Ensembl" id="ENSGACP00000046681.1"/>
    </source>
</evidence>
<sequence>MHHFPRVRAARPLARESSSRLSASPAPSDPRGPSGASQLPAKVLLCLHFTAPLTGLVRSTWTSASRVLELFAVSQGVIGIKGVHSNRFLAMNSRGRLYGTERFTDDCRFRERFQENSYNTYASLLHRHRRTARDWFVALNKRGKAKMGSSPRVKPIPGIYV</sequence>
<evidence type="ECO:0000256" key="3">
    <source>
        <dbReference type="SAM" id="MobiDB-lite"/>
    </source>
</evidence>
<reference evidence="4" key="2">
    <citation type="submission" date="2025-08" db="UniProtKB">
        <authorList>
            <consortium name="Ensembl"/>
        </authorList>
    </citation>
    <scope>IDENTIFICATION</scope>
</reference>
<keyword evidence="5" id="KW-1185">Reference proteome</keyword>
<organism evidence="4 5">
    <name type="scientific">Gasterosteus aculeatus aculeatus</name>
    <name type="common">three-spined stickleback</name>
    <dbReference type="NCBI Taxonomy" id="481459"/>
    <lineage>
        <taxon>Eukaryota</taxon>
        <taxon>Metazoa</taxon>
        <taxon>Chordata</taxon>
        <taxon>Craniata</taxon>
        <taxon>Vertebrata</taxon>
        <taxon>Euteleostomi</taxon>
        <taxon>Actinopterygii</taxon>
        <taxon>Neopterygii</taxon>
        <taxon>Teleostei</taxon>
        <taxon>Neoteleostei</taxon>
        <taxon>Acanthomorphata</taxon>
        <taxon>Eupercaria</taxon>
        <taxon>Perciformes</taxon>
        <taxon>Cottioidei</taxon>
        <taxon>Gasterosteales</taxon>
        <taxon>Gasterosteidae</taxon>
        <taxon>Gasterosteus</taxon>
    </lineage>
</organism>